<keyword evidence="11 19" id="KW-0460">Magnesium</keyword>
<evidence type="ECO:0000256" key="18">
    <source>
        <dbReference type="ARBA" id="ARBA00049504"/>
    </source>
</evidence>
<evidence type="ECO:0000256" key="4">
    <source>
        <dbReference type="ARBA" id="ARBA00010561"/>
    </source>
</evidence>
<evidence type="ECO:0000256" key="12">
    <source>
        <dbReference type="ARBA" id="ARBA00022989"/>
    </source>
</evidence>
<keyword evidence="7 19" id="KW-1003">Cell membrane</keyword>
<dbReference type="InterPro" id="IPR003805">
    <property type="entry name" value="CobS"/>
</dbReference>
<dbReference type="Pfam" id="PF02654">
    <property type="entry name" value="CobS"/>
    <property type="match status" value="1"/>
</dbReference>
<keyword evidence="10 19" id="KW-0812">Transmembrane</keyword>
<evidence type="ECO:0000256" key="11">
    <source>
        <dbReference type="ARBA" id="ARBA00022842"/>
    </source>
</evidence>
<evidence type="ECO:0000256" key="19">
    <source>
        <dbReference type="HAMAP-Rule" id="MF_00719"/>
    </source>
</evidence>
<dbReference type="EMBL" id="QKRA01000005">
    <property type="protein sequence ID" value="RDL43986.1"/>
    <property type="molecule type" value="Genomic_DNA"/>
</dbReference>
<evidence type="ECO:0000256" key="17">
    <source>
        <dbReference type="ARBA" id="ARBA00048623"/>
    </source>
</evidence>
<dbReference type="GO" id="GO:0051073">
    <property type="term" value="F:adenosylcobinamide-GDP ribazoletransferase activity"/>
    <property type="evidence" value="ECO:0007669"/>
    <property type="project" value="UniProtKB-UniRule"/>
</dbReference>
<evidence type="ECO:0000256" key="6">
    <source>
        <dbReference type="ARBA" id="ARBA00015850"/>
    </source>
</evidence>
<evidence type="ECO:0000256" key="2">
    <source>
        <dbReference type="ARBA" id="ARBA00004651"/>
    </source>
</evidence>
<dbReference type="UniPathway" id="UPA00148">
    <property type="reaction ID" value="UER00238"/>
</dbReference>
<comment type="catalytic activity">
    <reaction evidence="18 19">
        <text>alpha-ribazole 5'-phosphate + adenosylcob(III)inamide-GDP = adenosylcob(III)alamin 5'-phosphate + GMP + H(+)</text>
        <dbReference type="Rhea" id="RHEA:23560"/>
        <dbReference type="ChEBI" id="CHEBI:15378"/>
        <dbReference type="ChEBI" id="CHEBI:57918"/>
        <dbReference type="ChEBI" id="CHEBI:58115"/>
        <dbReference type="ChEBI" id="CHEBI:60487"/>
        <dbReference type="ChEBI" id="CHEBI:60493"/>
        <dbReference type="EC" id="2.7.8.26"/>
    </reaction>
</comment>
<dbReference type="HAMAP" id="MF_00719">
    <property type="entry name" value="CobS"/>
    <property type="match status" value="1"/>
</dbReference>
<dbReference type="GO" id="GO:0009236">
    <property type="term" value="P:cobalamin biosynthetic process"/>
    <property type="evidence" value="ECO:0007669"/>
    <property type="project" value="UniProtKB-UniRule"/>
</dbReference>
<comment type="cofactor">
    <cofactor evidence="1 19">
        <name>Mg(2+)</name>
        <dbReference type="ChEBI" id="CHEBI:18420"/>
    </cofactor>
</comment>
<feature type="transmembrane region" description="Helical" evidence="19">
    <location>
        <begin position="208"/>
        <end position="226"/>
    </location>
</feature>
<evidence type="ECO:0000256" key="5">
    <source>
        <dbReference type="ARBA" id="ARBA00013200"/>
    </source>
</evidence>
<keyword evidence="13 19" id="KW-0472">Membrane</keyword>
<comment type="catalytic activity">
    <reaction evidence="17 19">
        <text>alpha-ribazole + adenosylcob(III)inamide-GDP = adenosylcob(III)alamin + GMP + H(+)</text>
        <dbReference type="Rhea" id="RHEA:16049"/>
        <dbReference type="ChEBI" id="CHEBI:10329"/>
        <dbReference type="ChEBI" id="CHEBI:15378"/>
        <dbReference type="ChEBI" id="CHEBI:18408"/>
        <dbReference type="ChEBI" id="CHEBI:58115"/>
        <dbReference type="ChEBI" id="CHEBI:60487"/>
        <dbReference type="EC" id="2.7.8.26"/>
    </reaction>
</comment>
<keyword evidence="8 19" id="KW-0169">Cobalamin biosynthesis</keyword>
<keyword evidence="21" id="KW-1185">Reference proteome</keyword>
<evidence type="ECO:0000313" key="20">
    <source>
        <dbReference type="EMBL" id="RDL43986.1"/>
    </source>
</evidence>
<evidence type="ECO:0000256" key="15">
    <source>
        <dbReference type="ARBA" id="ARBA00032605"/>
    </source>
</evidence>
<feature type="transmembrane region" description="Helical" evidence="19">
    <location>
        <begin position="184"/>
        <end position="202"/>
    </location>
</feature>
<dbReference type="AlphaFoldDB" id="A0A370U863"/>
<comment type="subcellular location">
    <subcellularLocation>
        <location evidence="2 19">Cell membrane</location>
        <topology evidence="2 19">Multi-pass membrane protein</topology>
    </subcellularLocation>
</comment>
<proteinExistence type="inferred from homology"/>
<dbReference type="PANTHER" id="PTHR34148:SF1">
    <property type="entry name" value="ADENOSYLCOBINAMIDE-GDP RIBAZOLETRANSFERASE"/>
    <property type="match status" value="1"/>
</dbReference>
<evidence type="ECO:0000313" key="21">
    <source>
        <dbReference type="Proteomes" id="UP000254326"/>
    </source>
</evidence>
<dbReference type="OrthoDB" id="9794626at2"/>
<reference evidence="20 21" key="1">
    <citation type="submission" date="2018-06" db="EMBL/GenBank/DDBJ databases">
        <title>Marinomonas sp. YLB-05 draft genome sequence.</title>
        <authorList>
            <person name="Yu L."/>
            <person name="Tang X."/>
        </authorList>
    </citation>
    <scope>NUCLEOTIDE SEQUENCE [LARGE SCALE GENOMIC DNA]</scope>
    <source>
        <strain evidence="20 21">YLB-05</strain>
    </source>
</reference>
<dbReference type="Proteomes" id="UP000254326">
    <property type="component" value="Unassembled WGS sequence"/>
</dbReference>
<evidence type="ECO:0000256" key="9">
    <source>
        <dbReference type="ARBA" id="ARBA00022679"/>
    </source>
</evidence>
<evidence type="ECO:0000256" key="14">
    <source>
        <dbReference type="ARBA" id="ARBA00025228"/>
    </source>
</evidence>
<dbReference type="GO" id="GO:0008818">
    <property type="term" value="F:cobalamin 5'-phosphate synthase activity"/>
    <property type="evidence" value="ECO:0007669"/>
    <property type="project" value="UniProtKB-UniRule"/>
</dbReference>
<sequence>MPPSLFEDWRGLMRSIATYTRIPLNIDWNDSRKHTPSVCFLPYVGVIVGLLSAWPLLFNAWTAEFQAVLMMLSAVLITGAFHEDGLLDASDGLVGGWSAEQRLIIMKDSRVGSYGVIAGIFSFALKWWLLSLWIVTESVNSLYGVLLGWLVVHMVARWLPILLMQSLTYVSQGQSKAKAMISPFTPRGWAWLAATVTIAIGLAGLDALLRIIAMLAVLYILCVVYFKRRLNGYNGDTLGAAEQVAEIAVLFSLLGWVA</sequence>
<feature type="transmembrane region" description="Helical" evidence="19">
    <location>
        <begin position="142"/>
        <end position="163"/>
    </location>
</feature>
<comment type="similarity">
    <text evidence="4 19">Belongs to the CobS family.</text>
</comment>
<feature type="transmembrane region" description="Helical" evidence="19">
    <location>
        <begin position="111"/>
        <end position="130"/>
    </location>
</feature>
<organism evidence="20 21">
    <name type="scientific">Marinomonas piezotolerans</name>
    <dbReference type="NCBI Taxonomy" id="2213058"/>
    <lineage>
        <taxon>Bacteria</taxon>
        <taxon>Pseudomonadati</taxon>
        <taxon>Pseudomonadota</taxon>
        <taxon>Gammaproteobacteria</taxon>
        <taxon>Oceanospirillales</taxon>
        <taxon>Oceanospirillaceae</taxon>
        <taxon>Marinomonas</taxon>
    </lineage>
</organism>
<feature type="transmembrane region" description="Helical" evidence="19">
    <location>
        <begin position="38"/>
        <end position="57"/>
    </location>
</feature>
<comment type="caution">
    <text evidence="20">The sequence shown here is derived from an EMBL/GenBank/DDBJ whole genome shotgun (WGS) entry which is preliminary data.</text>
</comment>
<name>A0A370U863_9GAMM</name>
<evidence type="ECO:0000256" key="7">
    <source>
        <dbReference type="ARBA" id="ARBA00022475"/>
    </source>
</evidence>
<evidence type="ECO:0000256" key="13">
    <source>
        <dbReference type="ARBA" id="ARBA00023136"/>
    </source>
</evidence>
<gene>
    <name evidence="19" type="primary">cobS</name>
    <name evidence="20" type="ORF">DN730_12475</name>
</gene>
<keyword evidence="9 19" id="KW-0808">Transferase</keyword>
<comment type="pathway">
    <text evidence="3 19">Cofactor biosynthesis; adenosylcobalamin biosynthesis; adenosylcobalamin from cob(II)yrinate a,c-diamide: step 7/7.</text>
</comment>
<evidence type="ECO:0000256" key="3">
    <source>
        <dbReference type="ARBA" id="ARBA00004663"/>
    </source>
</evidence>
<evidence type="ECO:0000256" key="16">
    <source>
        <dbReference type="ARBA" id="ARBA00032853"/>
    </source>
</evidence>
<protein>
    <recommendedName>
        <fullName evidence="6 19">Adenosylcobinamide-GDP ribazoletransferase</fullName>
        <ecNumber evidence="5 19">2.7.8.26</ecNumber>
    </recommendedName>
    <alternativeName>
        <fullName evidence="16 19">Cobalamin synthase</fullName>
    </alternativeName>
    <alternativeName>
        <fullName evidence="15 19">Cobalamin-5'-phosphate synthase</fullName>
    </alternativeName>
</protein>
<evidence type="ECO:0000256" key="1">
    <source>
        <dbReference type="ARBA" id="ARBA00001946"/>
    </source>
</evidence>
<evidence type="ECO:0000256" key="10">
    <source>
        <dbReference type="ARBA" id="ARBA00022692"/>
    </source>
</evidence>
<evidence type="ECO:0000256" key="8">
    <source>
        <dbReference type="ARBA" id="ARBA00022573"/>
    </source>
</evidence>
<comment type="function">
    <text evidence="14 19">Joins adenosylcobinamide-GDP and alpha-ribazole to generate adenosylcobalamin (Ado-cobalamin). Also synthesizes adenosylcobalamin 5'-phosphate from adenosylcobinamide-GDP and alpha-ribazole 5'-phosphate.</text>
</comment>
<dbReference type="EC" id="2.7.8.26" evidence="5 19"/>
<accession>A0A370U863</accession>
<keyword evidence="12 19" id="KW-1133">Transmembrane helix</keyword>
<dbReference type="GO" id="GO:0005886">
    <property type="term" value="C:plasma membrane"/>
    <property type="evidence" value="ECO:0007669"/>
    <property type="project" value="UniProtKB-SubCell"/>
</dbReference>
<dbReference type="PANTHER" id="PTHR34148">
    <property type="entry name" value="ADENOSYLCOBINAMIDE-GDP RIBAZOLETRANSFERASE"/>
    <property type="match status" value="1"/>
</dbReference>